<comment type="caution">
    <text evidence="8">The sequence shown here is derived from an EMBL/GenBank/DDBJ whole genome shotgun (WGS) entry which is preliminary data.</text>
</comment>
<dbReference type="RefSeq" id="WP_184261675.1">
    <property type="nucleotide sequence ID" value="NZ_JACIIX010000002.1"/>
</dbReference>
<dbReference type="PIRSF" id="PIRSF002889">
    <property type="entry name" value="Rod_FlgB"/>
    <property type="match status" value="1"/>
</dbReference>
<keyword evidence="9" id="KW-1185">Reference proteome</keyword>
<sequence length="136" mass="15490">MDTSNLTLFQMAKTKMDWIAQRQKVLSENIANADTPNYRAKDLREVNFSRMAADAIERPVRPTLTQAGHQTTTLPHAGPFREDTTRKTWETSIDQNPVVLEEQVEKMARGRSQYDLALNLIRKNMSMIKLALGSRG</sequence>
<comment type="function">
    <text evidence="5 6">Structural component of flagellum, the bacterial motility apparatus. Part of the rod structure of flagellar basal body.</text>
</comment>
<proteinExistence type="inferred from homology"/>
<dbReference type="Proteomes" id="UP000544872">
    <property type="component" value="Unassembled WGS sequence"/>
</dbReference>
<evidence type="ECO:0000256" key="5">
    <source>
        <dbReference type="ARBA" id="ARBA00024934"/>
    </source>
</evidence>
<comment type="similarity">
    <text evidence="2 6">Belongs to the flagella basal body rod proteins family.</text>
</comment>
<dbReference type="AlphaFoldDB" id="A0A7W9ZFM7"/>
<gene>
    <name evidence="8" type="ORF">FHS48_000816</name>
</gene>
<evidence type="ECO:0000313" key="8">
    <source>
        <dbReference type="EMBL" id="MBB6209414.1"/>
    </source>
</evidence>
<comment type="subunit">
    <text evidence="6">The basal body constitutes a major portion of the flagellar organelle and consists of a number of rings mounted on a central rod.</text>
</comment>
<dbReference type="GO" id="GO:0030694">
    <property type="term" value="C:bacterial-type flagellum basal body, rod"/>
    <property type="evidence" value="ECO:0007669"/>
    <property type="project" value="InterPro"/>
</dbReference>
<organism evidence="8 9">
    <name type="scientific">Novispirillum itersonii</name>
    <name type="common">Aquaspirillum itersonii</name>
    <dbReference type="NCBI Taxonomy" id="189"/>
    <lineage>
        <taxon>Bacteria</taxon>
        <taxon>Pseudomonadati</taxon>
        <taxon>Pseudomonadota</taxon>
        <taxon>Alphaproteobacteria</taxon>
        <taxon>Rhodospirillales</taxon>
        <taxon>Novispirillaceae</taxon>
        <taxon>Novispirillum</taxon>
    </lineage>
</organism>
<accession>A0A7W9ZFM7</accession>
<evidence type="ECO:0000256" key="4">
    <source>
        <dbReference type="ARBA" id="ARBA00023143"/>
    </source>
</evidence>
<evidence type="ECO:0000256" key="3">
    <source>
        <dbReference type="ARBA" id="ARBA00014376"/>
    </source>
</evidence>
<name>A0A7W9ZFM7_NOVIT</name>
<keyword evidence="8" id="KW-0282">Flagellum</keyword>
<dbReference type="EMBL" id="JACIIX010000002">
    <property type="protein sequence ID" value="MBB6209414.1"/>
    <property type="molecule type" value="Genomic_DNA"/>
</dbReference>
<reference evidence="8 9" key="1">
    <citation type="submission" date="2020-08" db="EMBL/GenBank/DDBJ databases">
        <title>Genomic Encyclopedia of Type Strains, Phase IV (KMG-IV): sequencing the most valuable type-strain genomes for metagenomic binning, comparative biology and taxonomic classification.</title>
        <authorList>
            <person name="Goeker M."/>
        </authorList>
    </citation>
    <scope>NUCLEOTIDE SEQUENCE [LARGE SCALE GENOMIC DNA]</scope>
    <source>
        <strain evidence="8 9">DSM 11590</strain>
    </source>
</reference>
<comment type="subcellular location">
    <subcellularLocation>
        <location evidence="1 6">Bacterial flagellum basal body</location>
    </subcellularLocation>
</comment>
<keyword evidence="8" id="KW-0966">Cell projection</keyword>
<evidence type="ECO:0000256" key="2">
    <source>
        <dbReference type="ARBA" id="ARBA00009677"/>
    </source>
</evidence>
<feature type="domain" description="Flagellar basal body rod protein N-terminal" evidence="7">
    <location>
        <begin position="20"/>
        <end position="39"/>
    </location>
</feature>
<dbReference type="InterPro" id="IPR001444">
    <property type="entry name" value="Flag_bb_rod_N"/>
</dbReference>
<dbReference type="InterPro" id="IPR006300">
    <property type="entry name" value="FlgB"/>
</dbReference>
<evidence type="ECO:0000259" key="7">
    <source>
        <dbReference type="Pfam" id="PF00460"/>
    </source>
</evidence>
<evidence type="ECO:0000256" key="1">
    <source>
        <dbReference type="ARBA" id="ARBA00004117"/>
    </source>
</evidence>
<evidence type="ECO:0000313" key="9">
    <source>
        <dbReference type="Proteomes" id="UP000544872"/>
    </source>
</evidence>
<keyword evidence="4 6" id="KW-0975">Bacterial flagellum</keyword>
<evidence type="ECO:0000256" key="6">
    <source>
        <dbReference type="PIRNR" id="PIRNR002889"/>
    </source>
</evidence>
<dbReference type="Pfam" id="PF00460">
    <property type="entry name" value="Flg_bb_rod"/>
    <property type="match status" value="1"/>
</dbReference>
<keyword evidence="8" id="KW-0969">Cilium</keyword>
<protein>
    <recommendedName>
        <fullName evidence="3 6">Flagellar basal body rod protein FlgB</fullName>
    </recommendedName>
</protein>
<dbReference type="GO" id="GO:0071973">
    <property type="term" value="P:bacterial-type flagellum-dependent cell motility"/>
    <property type="evidence" value="ECO:0007669"/>
    <property type="project" value="InterPro"/>
</dbReference>